<dbReference type="EMBL" id="CP002546">
    <property type="protein sequence ID" value="ADY59975.1"/>
    <property type="molecule type" value="Genomic_DNA"/>
</dbReference>
<dbReference type="RefSeq" id="WP_013628699.1">
    <property type="nucleotide sequence ID" value="NC_015174.1"/>
</dbReference>
<dbReference type="SUPFAM" id="SSF56322">
    <property type="entry name" value="ADC synthase"/>
    <property type="match status" value="1"/>
</dbReference>
<dbReference type="PANTHER" id="PTHR11236">
    <property type="entry name" value="AMINOBENZOATE/ANTHRANILATE SYNTHASE"/>
    <property type="match status" value="1"/>
</dbReference>
<dbReference type="Pfam" id="PF00425">
    <property type="entry name" value="Chorismate_bind"/>
    <property type="match status" value="1"/>
</dbReference>
<dbReference type="Proteomes" id="UP000006860">
    <property type="component" value="Chromosome"/>
</dbReference>
<keyword evidence="6" id="KW-1185">Reference proteome</keyword>
<evidence type="ECO:0000313" key="6">
    <source>
        <dbReference type="Proteomes" id="UP000006860"/>
    </source>
</evidence>
<dbReference type="PANTHER" id="PTHR11236:SF50">
    <property type="entry name" value="AMINODEOXYCHORISMATE SYNTHASE COMPONENT 1"/>
    <property type="match status" value="1"/>
</dbReference>
<dbReference type="EC" id="2.6.1.85" evidence="1"/>
<dbReference type="GO" id="GO:0000162">
    <property type="term" value="P:L-tryptophan biosynthetic process"/>
    <property type="evidence" value="ECO:0007669"/>
    <property type="project" value="TreeGrafter"/>
</dbReference>
<feature type="domain" description="Anthranilate synthase component I N-terminal" evidence="4">
    <location>
        <begin position="10"/>
        <end position="133"/>
    </location>
</feature>
<dbReference type="AlphaFoldDB" id="F0SMX1"/>
<dbReference type="GO" id="GO:0016829">
    <property type="term" value="F:lyase activity"/>
    <property type="evidence" value="ECO:0007669"/>
    <property type="project" value="UniProtKB-KW"/>
</dbReference>
<keyword evidence="5" id="KW-0456">Lyase</keyword>
<dbReference type="eggNOG" id="COG0147">
    <property type="taxonomic scope" value="Bacteria"/>
</dbReference>
<dbReference type="OrthoDB" id="9803598at2"/>
<dbReference type="Gene3D" id="3.60.120.10">
    <property type="entry name" value="Anthranilate synthase"/>
    <property type="match status" value="1"/>
</dbReference>
<gene>
    <name evidence="5" type="ordered locus">Plabr_2374</name>
</gene>
<dbReference type="STRING" id="756272.Plabr_2374"/>
<protein>
    <recommendedName>
        <fullName evidence="1">aminodeoxychorismate synthase</fullName>
        <ecNumber evidence="1">2.6.1.85</ecNumber>
    </recommendedName>
</protein>
<reference evidence="6" key="1">
    <citation type="submission" date="2011-02" db="EMBL/GenBank/DDBJ databases">
        <title>The complete genome of Planctomyces brasiliensis DSM 5305.</title>
        <authorList>
            <person name="Lucas S."/>
            <person name="Copeland A."/>
            <person name="Lapidus A."/>
            <person name="Bruce D."/>
            <person name="Goodwin L."/>
            <person name="Pitluck S."/>
            <person name="Kyrpides N."/>
            <person name="Mavromatis K."/>
            <person name="Pagani I."/>
            <person name="Ivanova N."/>
            <person name="Ovchinnikova G."/>
            <person name="Lu M."/>
            <person name="Detter J.C."/>
            <person name="Han C."/>
            <person name="Land M."/>
            <person name="Hauser L."/>
            <person name="Markowitz V."/>
            <person name="Cheng J.-F."/>
            <person name="Hugenholtz P."/>
            <person name="Woyke T."/>
            <person name="Wu D."/>
            <person name="Tindall B."/>
            <person name="Pomrenke H.G."/>
            <person name="Brambilla E."/>
            <person name="Klenk H.-P."/>
            <person name="Eisen J.A."/>
        </authorList>
    </citation>
    <scope>NUCLEOTIDE SEQUENCE [LARGE SCALE GENOMIC DNA]</scope>
    <source>
        <strain evidence="6">ATCC 49424 / DSM 5305 / JCM 21570 / NBRC 103401 / IFAM 1448</strain>
    </source>
</reference>
<dbReference type="GO" id="GO:0009396">
    <property type="term" value="P:folic acid-containing compound biosynthetic process"/>
    <property type="evidence" value="ECO:0007669"/>
    <property type="project" value="InterPro"/>
</dbReference>
<evidence type="ECO:0000259" key="3">
    <source>
        <dbReference type="Pfam" id="PF00425"/>
    </source>
</evidence>
<proteinExistence type="predicted"/>
<sequence>MSTVLPIDYQITPWMAMKRLADLPWPTLLESARFHPQRGRYSYVAAAPVKTWTISNVEYGFDPFSDLRESLASFPTSSGGPAPFEGGIIGLASYELGHCWERLPRTPDDAFTTPPLTAGLYAWCLCWDHLERNAWWVSPFEMASAEAKVFGLASIQEEVLSRLASEFDDDDITHKSTEEALRQAVFEAAPMFPESSRNREEYETQVEQVIDYIRAGDIYQANLSRKLHFEFPDGPLKLYDVIRKSNPAPFAAYFQPEADWALVSASPEQFLHLEGQQITTRPIKGTRPRWAAGDLDLLQALELRDAEKDRAENTMIVDLLRNDISRVCQIGSVRVPRWCQLETFERVHHLVSEVTGTLRDDADVWDLLAATFPGGSITGAPKIRAMEIISELEQTSRGAYCGSLFAVDSNGGLQSSILIRSLIWKQGWAQCPVGGGIVADSSPAAEYEETAHKSAGLIPSVKRSIPPVTQ</sequence>
<dbReference type="PRINTS" id="PR00095">
    <property type="entry name" value="ANTSNTHASEI"/>
</dbReference>
<dbReference type="NCBIfam" id="TIGR00553">
    <property type="entry name" value="pabB"/>
    <property type="match status" value="1"/>
</dbReference>
<evidence type="ECO:0000259" key="4">
    <source>
        <dbReference type="Pfam" id="PF04715"/>
    </source>
</evidence>
<keyword evidence="2" id="KW-0808">Transferase</keyword>
<evidence type="ECO:0000313" key="5">
    <source>
        <dbReference type="EMBL" id="ADY59975.1"/>
    </source>
</evidence>
<accession>F0SMX1</accession>
<dbReference type="HOGENOM" id="CLU_006493_9_2_0"/>
<dbReference type="GO" id="GO:0046820">
    <property type="term" value="F:4-amino-4-deoxychorismate synthase activity"/>
    <property type="evidence" value="ECO:0007669"/>
    <property type="project" value="UniProtKB-EC"/>
</dbReference>
<dbReference type="InterPro" id="IPR019999">
    <property type="entry name" value="Anth_synth_I-like"/>
</dbReference>
<feature type="domain" description="Chorismate-utilising enzyme C-terminal" evidence="3">
    <location>
        <begin position="199"/>
        <end position="453"/>
    </location>
</feature>
<name>F0SMX1_RUBBR</name>
<dbReference type="InterPro" id="IPR006805">
    <property type="entry name" value="Anth_synth_I_N"/>
</dbReference>
<dbReference type="InterPro" id="IPR005801">
    <property type="entry name" value="ADC_synthase"/>
</dbReference>
<dbReference type="InterPro" id="IPR005802">
    <property type="entry name" value="ADC_synth_comp_1"/>
</dbReference>
<organism evidence="5 6">
    <name type="scientific">Rubinisphaera brasiliensis (strain ATCC 49424 / DSM 5305 / JCM 21570 / IAM 15109 / NBRC 103401 / IFAM 1448)</name>
    <name type="common">Planctomyces brasiliensis</name>
    <dbReference type="NCBI Taxonomy" id="756272"/>
    <lineage>
        <taxon>Bacteria</taxon>
        <taxon>Pseudomonadati</taxon>
        <taxon>Planctomycetota</taxon>
        <taxon>Planctomycetia</taxon>
        <taxon>Planctomycetales</taxon>
        <taxon>Planctomycetaceae</taxon>
        <taxon>Rubinisphaera</taxon>
    </lineage>
</organism>
<evidence type="ECO:0000256" key="1">
    <source>
        <dbReference type="ARBA" id="ARBA00013139"/>
    </source>
</evidence>
<evidence type="ECO:0000256" key="2">
    <source>
        <dbReference type="ARBA" id="ARBA00022679"/>
    </source>
</evidence>
<dbReference type="InterPro" id="IPR015890">
    <property type="entry name" value="Chorismate_C"/>
</dbReference>
<dbReference type="KEGG" id="pbs:Plabr_2374"/>
<dbReference type="Pfam" id="PF04715">
    <property type="entry name" value="Anth_synt_I_N"/>
    <property type="match status" value="1"/>
</dbReference>